<accession>A0A2C9JC56</accession>
<evidence type="ECO:0000313" key="3">
    <source>
        <dbReference type="EnsemblMetazoa" id="BGLB000477-PB"/>
    </source>
</evidence>
<feature type="domain" description="Methyltransferase type 11" evidence="2">
    <location>
        <begin position="82"/>
        <end position="179"/>
    </location>
</feature>
<dbReference type="InterPro" id="IPR029063">
    <property type="entry name" value="SAM-dependent_MTases_sf"/>
</dbReference>
<gene>
    <name evidence="3" type="primary">106076318</name>
</gene>
<dbReference type="Gene3D" id="3.40.50.150">
    <property type="entry name" value="Vaccinia Virus protein VP39"/>
    <property type="match status" value="1"/>
</dbReference>
<protein>
    <recommendedName>
        <fullName evidence="2">Methyltransferase type 11 domain-containing protein</fullName>
    </recommendedName>
</protein>
<dbReference type="VEuPathDB" id="VectorBase:BGLAX_035439"/>
<dbReference type="OrthoDB" id="416496at2759"/>
<evidence type="ECO:0000313" key="4">
    <source>
        <dbReference type="Proteomes" id="UP000076420"/>
    </source>
</evidence>
<dbReference type="VEuPathDB" id="VectorBase:BGLB000477"/>
<dbReference type="STRING" id="6526.A0A2C9JC56"/>
<dbReference type="GO" id="GO:0008757">
    <property type="term" value="F:S-adenosylmethionine-dependent methyltransferase activity"/>
    <property type="evidence" value="ECO:0007669"/>
    <property type="project" value="InterPro"/>
</dbReference>
<dbReference type="CDD" id="cd02440">
    <property type="entry name" value="AdoMet_MTases"/>
    <property type="match status" value="1"/>
</dbReference>
<dbReference type="PANTHER" id="PTHR45036:SF1">
    <property type="entry name" value="METHYLTRANSFERASE LIKE 7A"/>
    <property type="match status" value="1"/>
</dbReference>
<keyword evidence="1" id="KW-1133">Transmembrane helix</keyword>
<organism evidence="3 4">
    <name type="scientific">Biomphalaria glabrata</name>
    <name type="common">Bloodfluke planorb</name>
    <name type="synonym">Freshwater snail</name>
    <dbReference type="NCBI Taxonomy" id="6526"/>
    <lineage>
        <taxon>Eukaryota</taxon>
        <taxon>Metazoa</taxon>
        <taxon>Spiralia</taxon>
        <taxon>Lophotrochozoa</taxon>
        <taxon>Mollusca</taxon>
        <taxon>Gastropoda</taxon>
        <taxon>Heterobranchia</taxon>
        <taxon>Euthyneura</taxon>
        <taxon>Panpulmonata</taxon>
        <taxon>Hygrophila</taxon>
        <taxon>Lymnaeoidea</taxon>
        <taxon>Planorbidae</taxon>
        <taxon>Biomphalaria</taxon>
    </lineage>
</organism>
<keyword evidence="1" id="KW-0812">Transmembrane</keyword>
<dbReference type="Proteomes" id="UP000076420">
    <property type="component" value="Unassembled WGS sequence"/>
</dbReference>
<dbReference type="EnsemblMetazoa" id="BGLB000477-RB">
    <property type="protein sequence ID" value="BGLB000477-PB"/>
    <property type="gene ID" value="BGLB000477"/>
</dbReference>
<evidence type="ECO:0000259" key="2">
    <source>
        <dbReference type="Pfam" id="PF08241"/>
    </source>
</evidence>
<reference evidence="3" key="1">
    <citation type="submission" date="2020-05" db="UniProtKB">
        <authorList>
            <consortium name="EnsemblMetazoa"/>
        </authorList>
    </citation>
    <scope>IDENTIFICATION</scope>
    <source>
        <strain evidence="3">BB02</strain>
    </source>
</reference>
<dbReference type="AlphaFoldDB" id="A0A2C9JC56"/>
<evidence type="ECO:0000256" key="1">
    <source>
        <dbReference type="SAM" id="Phobius"/>
    </source>
</evidence>
<name>A0A2C9JC56_BIOGL</name>
<feature type="transmembrane region" description="Helical" evidence="1">
    <location>
        <begin position="12"/>
        <end position="30"/>
    </location>
</feature>
<dbReference type="SUPFAM" id="SSF53335">
    <property type="entry name" value="S-adenosyl-L-methionine-dependent methyltransferases"/>
    <property type="match status" value="1"/>
</dbReference>
<dbReference type="RefSeq" id="XP_013092629.2">
    <property type="nucleotide sequence ID" value="XM_013237175.2"/>
</dbReference>
<keyword evidence="1" id="KW-0472">Membrane</keyword>
<dbReference type="InterPro" id="IPR052356">
    <property type="entry name" value="Thiol_S-MT"/>
</dbReference>
<dbReference type="InterPro" id="IPR013216">
    <property type="entry name" value="Methyltransf_11"/>
</dbReference>
<dbReference type="Pfam" id="PF08241">
    <property type="entry name" value="Methyltransf_11"/>
    <property type="match status" value="1"/>
</dbReference>
<proteinExistence type="predicted"/>
<dbReference type="PANTHER" id="PTHR45036">
    <property type="entry name" value="METHYLTRANSFERASE LIKE 7B"/>
    <property type="match status" value="1"/>
</dbReference>
<sequence>MAEADAELHNRLIYYVLPTIIVCYITFRWCGFKKAKFQAFLCNLVCSYVHNKFCKKEKTLLFDQMKNYEKSRSKTHAAFTILEIGAGSGMNFKFFPPGSEVTCLDPNPYNEKYIIDNLRKADNNIRLVKFIKGFAENMPDVPSDNFDAVVCTFTMCSIRRLNDAVEEIKRILKPGGHFFYLEHVAAPKGSWIRYFQDKLQCIWPYISDGCNINRETWNILDHSNFKEVQYCHFSASTWLAFFARPGLYGSAIK</sequence>
<dbReference type="KEGG" id="bgt:106076318"/>